<dbReference type="Proteomes" id="UP001469553">
    <property type="component" value="Unassembled WGS sequence"/>
</dbReference>
<organism evidence="1 2">
    <name type="scientific">Ameca splendens</name>
    <dbReference type="NCBI Taxonomy" id="208324"/>
    <lineage>
        <taxon>Eukaryota</taxon>
        <taxon>Metazoa</taxon>
        <taxon>Chordata</taxon>
        <taxon>Craniata</taxon>
        <taxon>Vertebrata</taxon>
        <taxon>Euteleostomi</taxon>
        <taxon>Actinopterygii</taxon>
        <taxon>Neopterygii</taxon>
        <taxon>Teleostei</taxon>
        <taxon>Neoteleostei</taxon>
        <taxon>Acanthomorphata</taxon>
        <taxon>Ovalentaria</taxon>
        <taxon>Atherinomorphae</taxon>
        <taxon>Cyprinodontiformes</taxon>
        <taxon>Goodeidae</taxon>
        <taxon>Ameca</taxon>
    </lineage>
</organism>
<keyword evidence="2" id="KW-1185">Reference proteome</keyword>
<name>A0ABV0YG67_9TELE</name>
<gene>
    <name evidence="1" type="ORF">AMECASPLE_026810</name>
</gene>
<accession>A0ABV0YG67</accession>
<reference evidence="1 2" key="1">
    <citation type="submission" date="2021-06" db="EMBL/GenBank/DDBJ databases">
        <authorList>
            <person name="Palmer J.M."/>
        </authorList>
    </citation>
    <scope>NUCLEOTIDE SEQUENCE [LARGE SCALE GENOMIC DNA]</scope>
    <source>
        <strain evidence="1 2">AS_MEX2019</strain>
        <tissue evidence="1">Muscle</tissue>
    </source>
</reference>
<evidence type="ECO:0000313" key="2">
    <source>
        <dbReference type="Proteomes" id="UP001469553"/>
    </source>
</evidence>
<sequence>MLICCVVEKLYFLKKENDDNHSISFINLALRETDLSASDVLLSRAETKSDGQRLTLPYISLATTPCGLAPPLGRAEVRINLTFTQTSRQQIVCWTSRGSRDRKRNKTPFVQAHFPSACKCLGMRGGGERKVEAIAI</sequence>
<comment type="caution">
    <text evidence="1">The sequence shown here is derived from an EMBL/GenBank/DDBJ whole genome shotgun (WGS) entry which is preliminary data.</text>
</comment>
<proteinExistence type="predicted"/>
<evidence type="ECO:0000313" key="1">
    <source>
        <dbReference type="EMBL" id="MEQ2292825.1"/>
    </source>
</evidence>
<protein>
    <submittedName>
        <fullName evidence="1">Uncharacterized protein</fullName>
    </submittedName>
</protein>
<dbReference type="EMBL" id="JAHRIP010030997">
    <property type="protein sequence ID" value="MEQ2292825.1"/>
    <property type="molecule type" value="Genomic_DNA"/>
</dbReference>